<comment type="caution">
    <text evidence="2">The sequence shown here is derived from an EMBL/GenBank/DDBJ whole genome shotgun (WGS) entry which is preliminary data.</text>
</comment>
<evidence type="ECO:0000313" key="3">
    <source>
        <dbReference type="EMBL" id="OOC08051.1"/>
    </source>
</evidence>
<evidence type="ECO:0000313" key="2">
    <source>
        <dbReference type="EMBL" id="EMD28614.1"/>
    </source>
</evidence>
<gene>
    <name evidence="3" type="ORF">B0293_03980</name>
    <name evidence="2" type="ORF">C791_0238</name>
</gene>
<keyword evidence="5" id="KW-1185">Reference proteome</keyword>
<dbReference type="InterPro" id="IPR001242">
    <property type="entry name" value="Condensation_dom"/>
</dbReference>
<sequence>MTTSAITSAKVRFSGLAGAIAPMTWSQFGIWGAVKMFHPHDAYLNVSCRVEIPEGRTLDDVLSVIRDVVVRHESLRTRYFDAADGSGRQEVLASGEYDVRLEHDPDSSPEELLVRFADRSFDVDRGLPARFAVVHFGQRPAWLLIVVSHLSIDGLARNRLHEEFAARLAGDGRYGEDLPLLTPVAQAQEENGPSGVLRNERTIQRWRRFGERVDVTNFPREPSAEREPRWVRVAMCSPALGAAFDRIADRNKVTSPAVFAAMSATVVSLLSGRATSAIRCMISNRFTEAEKRYIGNMAQSGAFDVEVGDAVFDEVVRRTMAASIRGYSMGRYRMEQLAEVIPPDRFDAMHNDFRDTAVTSRPQEPLSDAEIRALRSKTVIGPPQVLHYYDDKFHVEIRNGEGGPAPQLMLDRCALPAAEPREVLVAMEAFALDQLSARRALPAVEAFKLALSPVTGTD</sequence>
<dbReference type="EMBL" id="MUXN01000002">
    <property type="protein sequence ID" value="OOC08051.1"/>
    <property type="molecule type" value="Genomic_DNA"/>
</dbReference>
<dbReference type="GO" id="GO:0008610">
    <property type="term" value="P:lipid biosynthetic process"/>
    <property type="evidence" value="ECO:0007669"/>
    <property type="project" value="UniProtKB-ARBA"/>
</dbReference>
<reference evidence="3 5" key="2">
    <citation type="submission" date="2017-02" db="EMBL/GenBank/DDBJ databases">
        <title>Amycolatopsis azurea DSM 43854 draft genome.</title>
        <authorList>
            <person name="Mayilraj S."/>
        </authorList>
    </citation>
    <scope>NUCLEOTIDE SEQUENCE [LARGE SCALE GENOMIC DNA]</scope>
    <source>
        <strain evidence="3 5">DSM 43854</strain>
    </source>
</reference>
<dbReference type="RefSeq" id="WP_005152944.1">
    <property type="nucleotide sequence ID" value="NZ_ANMG01000010.1"/>
</dbReference>
<evidence type="ECO:0000259" key="1">
    <source>
        <dbReference type="Pfam" id="PF00668"/>
    </source>
</evidence>
<reference evidence="2 4" key="1">
    <citation type="submission" date="2012-10" db="EMBL/GenBank/DDBJ databases">
        <title>Genome assembly of Amycolatopsis azurea DSM 43854.</title>
        <authorList>
            <person name="Khatri I."/>
            <person name="Kaur I."/>
            <person name="Subramanian S."/>
            <person name="Mayilraj S."/>
        </authorList>
    </citation>
    <scope>NUCLEOTIDE SEQUENCE [LARGE SCALE GENOMIC DNA]</scope>
    <source>
        <strain evidence="2 4">DSM 43854</strain>
    </source>
</reference>
<organism evidence="2 4">
    <name type="scientific">Amycolatopsis azurea DSM 43854</name>
    <dbReference type="NCBI Taxonomy" id="1238180"/>
    <lineage>
        <taxon>Bacteria</taxon>
        <taxon>Bacillati</taxon>
        <taxon>Actinomycetota</taxon>
        <taxon>Actinomycetes</taxon>
        <taxon>Pseudonocardiales</taxon>
        <taxon>Pseudonocardiaceae</taxon>
        <taxon>Amycolatopsis</taxon>
    </lineage>
</organism>
<protein>
    <recommendedName>
        <fullName evidence="1">Condensation domain-containing protein</fullName>
    </recommendedName>
</protein>
<dbReference type="SUPFAM" id="SSF52777">
    <property type="entry name" value="CoA-dependent acyltransferases"/>
    <property type="match status" value="2"/>
</dbReference>
<dbReference type="Gene3D" id="3.30.559.10">
    <property type="entry name" value="Chloramphenicol acetyltransferase-like domain"/>
    <property type="match status" value="1"/>
</dbReference>
<dbReference type="PATRIC" id="fig|1238180.3.peg.1596"/>
<accession>M2P0R6</accession>
<proteinExistence type="predicted"/>
<evidence type="ECO:0000313" key="4">
    <source>
        <dbReference type="Proteomes" id="UP000014137"/>
    </source>
</evidence>
<dbReference type="GO" id="GO:0003824">
    <property type="term" value="F:catalytic activity"/>
    <property type="evidence" value="ECO:0007669"/>
    <property type="project" value="InterPro"/>
</dbReference>
<name>M2P0R6_9PSEU</name>
<dbReference type="AlphaFoldDB" id="M2P0R6"/>
<dbReference type="OrthoDB" id="5194982at2"/>
<feature type="domain" description="Condensation" evidence="1">
    <location>
        <begin position="21"/>
        <end position="345"/>
    </location>
</feature>
<evidence type="ECO:0000313" key="5">
    <source>
        <dbReference type="Proteomes" id="UP000188551"/>
    </source>
</evidence>
<dbReference type="Gene3D" id="3.30.559.30">
    <property type="entry name" value="Nonribosomal peptide synthetase, condensation domain"/>
    <property type="match status" value="1"/>
</dbReference>
<dbReference type="InterPro" id="IPR023213">
    <property type="entry name" value="CAT-like_dom_sf"/>
</dbReference>
<dbReference type="Proteomes" id="UP000188551">
    <property type="component" value="Unassembled WGS sequence"/>
</dbReference>
<dbReference type="Pfam" id="PF00668">
    <property type="entry name" value="Condensation"/>
    <property type="match status" value="1"/>
</dbReference>
<dbReference type="EMBL" id="ANMG01000010">
    <property type="protein sequence ID" value="EMD28614.1"/>
    <property type="molecule type" value="Genomic_DNA"/>
</dbReference>
<dbReference type="Proteomes" id="UP000014137">
    <property type="component" value="Unassembled WGS sequence"/>
</dbReference>